<keyword evidence="1" id="KW-0472">Membrane</keyword>
<dbReference type="PANTHER" id="PTHR34679">
    <property type="match status" value="1"/>
</dbReference>
<dbReference type="PANTHER" id="PTHR34679:SF2">
    <property type="entry name" value="OS02G0122500 PROTEIN"/>
    <property type="match status" value="1"/>
</dbReference>
<dbReference type="AlphaFoldDB" id="A0A2T1DH09"/>
<dbReference type="STRING" id="1920490.GCA_001895925_00088"/>
<keyword evidence="1" id="KW-1133">Transmembrane helix</keyword>
<protein>
    <submittedName>
        <fullName evidence="2">DUF4079 domain-containing protein</fullName>
    </submittedName>
</protein>
<dbReference type="RefSeq" id="WP_073071595.1">
    <property type="nucleotide sequence ID" value="NZ_MPPI01000012.1"/>
</dbReference>
<feature type="transmembrane region" description="Helical" evidence="1">
    <location>
        <begin position="20"/>
        <end position="37"/>
    </location>
</feature>
<dbReference type="OrthoDB" id="458200at2"/>
<evidence type="ECO:0000256" key="1">
    <source>
        <dbReference type="SAM" id="Phobius"/>
    </source>
</evidence>
<evidence type="ECO:0000313" key="2">
    <source>
        <dbReference type="EMBL" id="PSB19753.1"/>
    </source>
</evidence>
<name>A0A2T1DH09_9CYAN</name>
<organism evidence="2 3">
    <name type="scientific">Phormidesmis priestleyi ULC007</name>
    <dbReference type="NCBI Taxonomy" id="1920490"/>
    <lineage>
        <taxon>Bacteria</taxon>
        <taxon>Bacillati</taxon>
        <taxon>Cyanobacteriota</taxon>
        <taxon>Cyanophyceae</taxon>
        <taxon>Leptolyngbyales</taxon>
        <taxon>Leptolyngbyaceae</taxon>
        <taxon>Phormidesmis</taxon>
    </lineage>
</organism>
<gene>
    <name evidence="2" type="ORF">C7B65_10715</name>
</gene>
<dbReference type="InterPro" id="IPR025067">
    <property type="entry name" value="DUF4079"/>
</dbReference>
<dbReference type="Proteomes" id="UP000238634">
    <property type="component" value="Unassembled WGS sequence"/>
</dbReference>
<feature type="transmembrane region" description="Helical" evidence="1">
    <location>
        <begin position="65"/>
        <end position="86"/>
    </location>
</feature>
<feature type="transmembrane region" description="Helical" evidence="1">
    <location>
        <begin position="98"/>
        <end position="117"/>
    </location>
</feature>
<dbReference type="Pfam" id="PF13301">
    <property type="entry name" value="DUF4079"/>
    <property type="match status" value="1"/>
</dbReference>
<comment type="caution">
    <text evidence="2">The sequence shown here is derived from an EMBL/GenBank/DDBJ whole genome shotgun (WGS) entry which is preliminary data.</text>
</comment>
<accession>A0A2T1DH09</accession>
<proteinExistence type="predicted"/>
<keyword evidence="1" id="KW-0812">Transmembrane</keyword>
<feature type="transmembrane region" description="Helical" evidence="1">
    <location>
        <begin position="129"/>
        <end position="150"/>
    </location>
</feature>
<keyword evidence="3" id="KW-1185">Reference proteome</keyword>
<sequence>MPLDKIPESVKVYSQFLHPVLMWVLFALTLYALYLGVQIRRTRAAEGDLKKELIKGKFNVKHYQIGSVVLALMVVGSIAGMVITYINNGKLFVGSHLLAGLSMTALIAVSASLSPFMQKGQDWARYTHITLNVVIVGLFSWQALTGVQIVQRIISKL</sequence>
<reference evidence="2 3" key="2">
    <citation type="submission" date="2018-03" db="EMBL/GenBank/DDBJ databases">
        <title>The ancient ancestry and fast evolution of plastids.</title>
        <authorList>
            <person name="Moore K.R."/>
            <person name="Magnabosco C."/>
            <person name="Momper L."/>
            <person name="Gold D.A."/>
            <person name="Bosak T."/>
            <person name="Fournier G.P."/>
        </authorList>
    </citation>
    <scope>NUCLEOTIDE SEQUENCE [LARGE SCALE GENOMIC DNA]</scope>
    <source>
        <strain evidence="2 3">ULC007</strain>
    </source>
</reference>
<reference evidence="2 3" key="1">
    <citation type="submission" date="2018-02" db="EMBL/GenBank/DDBJ databases">
        <authorList>
            <person name="Cohen D.B."/>
            <person name="Kent A.D."/>
        </authorList>
    </citation>
    <scope>NUCLEOTIDE SEQUENCE [LARGE SCALE GENOMIC DNA]</scope>
    <source>
        <strain evidence="2 3">ULC007</strain>
    </source>
</reference>
<evidence type="ECO:0000313" key="3">
    <source>
        <dbReference type="Proteomes" id="UP000238634"/>
    </source>
</evidence>
<dbReference type="EMBL" id="PVWG01000009">
    <property type="protein sequence ID" value="PSB19753.1"/>
    <property type="molecule type" value="Genomic_DNA"/>
</dbReference>